<protein>
    <submittedName>
        <fullName evidence="2">Uncharacterized protein</fullName>
    </submittedName>
</protein>
<evidence type="ECO:0000313" key="3">
    <source>
        <dbReference type="Proteomes" id="UP000799118"/>
    </source>
</evidence>
<evidence type="ECO:0000256" key="1">
    <source>
        <dbReference type="SAM" id="SignalP"/>
    </source>
</evidence>
<proteinExistence type="predicted"/>
<dbReference type="Proteomes" id="UP000799118">
    <property type="component" value="Unassembled WGS sequence"/>
</dbReference>
<evidence type="ECO:0000313" key="2">
    <source>
        <dbReference type="EMBL" id="KAE9392385.1"/>
    </source>
</evidence>
<feature type="chain" id="PRO_5025422135" evidence="1">
    <location>
        <begin position="23"/>
        <end position="232"/>
    </location>
</feature>
<keyword evidence="3" id="KW-1185">Reference proteome</keyword>
<sequence>MILPPNLLISTFLLIRLVFVDASPVNLQKTESSLSLSTRDAGKNVVGYVYAANEKAAKRLEAAKTVTDQAYGHVVFKPVRVGISPSYRELFARPASFSNGHWICPVTSLPSSNFFKREVVKKLYAPAKSGLVDYIKKQKGGFDPESTLIFLHEPYDKDTYTTFIPPKFVEHNNDLGLIITKCYSPEDQEKEGLTRAKAPVAPWHEWGISDWPLDLVYPNGAKPYPLSGSFPS</sequence>
<name>A0A6A4H554_9AGAR</name>
<accession>A0A6A4H554</accession>
<feature type="signal peptide" evidence="1">
    <location>
        <begin position="1"/>
        <end position="22"/>
    </location>
</feature>
<dbReference type="InterPro" id="IPR045564">
    <property type="entry name" value="DUF5910"/>
</dbReference>
<dbReference type="EMBL" id="ML769597">
    <property type="protein sequence ID" value="KAE9392385.1"/>
    <property type="molecule type" value="Genomic_DNA"/>
</dbReference>
<gene>
    <name evidence="2" type="ORF">BT96DRAFT_924752</name>
</gene>
<organism evidence="2 3">
    <name type="scientific">Gymnopus androsaceus JB14</name>
    <dbReference type="NCBI Taxonomy" id="1447944"/>
    <lineage>
        <taxon>Eukaryota</taxon>
        <taxon>Fungi</taxon>
        <taxon>Dikarya</taxon>
        <taxon>Basidiomycota</taxon>
        <taxon>Agaricomycotina</taxon>
        <taxon>Agaricomycetes</taxon>
        <taxon>Agaricomycetidae</taxon>
        <taxon>Agaricales</taxon>
        <taxon>Marasmiineae</taxon>
        <taxon>Omphalotaceae</taxon>
        <taxon>Gymnopus</taxon>
    </lineage>
</organism>
<keyword evidence="1" id="KW-0732">Signal</keyword>
<reference evidence="2" key="1">
    <citation type="journal article" date="2019" name="Environ. Microbiol.">
        <title>Fungal ecological strategies reflected in gene transcription - a case study of two litter decomposers.</title>
        <authorList>
            <person name="Barbi F."/>
            <person name="Kohler A."/>
            <person name="Barry K."/>
            <person name="Baskaran P."/>
            <person name="Daum C."/>
            <person name="Fauchery L."/>
            <person name="Ihrmark K."/>
            <person name="Kuo A."/>
            <person name="LaButti K."/>
            <person name="Lipzen A."/>
            <person name="Morin E."/>
            <person name="Grigoriev I.V."/>
            <person name="Henrissat B."/>
            <person name="Lindahl B."/>
            <person name="Martin F."/>
        </authorList>
    </citation>
    <scope>NUCLEOTIDE SEQUENCE</scope>
    <source>
        <strain evidence="2">JB14</strain>
    </source>
</reference>
<dbReference type="AlphaFoldDB" id="A0A6A4H554"/>
<dbReference type="Pfam" id="PF19287">
    <property type="entry name" value="DUF5910"/>
    <property type="match status" value="1"/>
</dbReference>